<evidence type="ECO:0000313" key="9">
    <source>
        <dbReference type="EMBL" id="GAJ22881.1"/>
    </source>
</evidence>
<proteinExistence type="inferred from homology"/>
<dbReference type="SUPFAM" id="SSF52540">
    <property type="entry name" value="P-loop containing nucleoside triphosphate hydrolases"/>
    <property type="match status" value="1"/>
</dbReference>
<keyword evidence="7" id="KW-0342">GTP-binding</keyword>
<dbReference type="NCBIfam" id="TIGR00073">
    <property type="entry name" value="hypB"/>
    <property type="match status" value="1"/>
</dbReference>
<keyword evidence="2" id="KW-0533">Nickel</keyword>
<dbReference type="Gene3D" id="3.40.50.300">
    <property type="entry name" value="P-loop containing nucleotide triphosphate hydrolases"/>
    <property type="match status" value="1"/>
</dbReference>
<evidence type="ECO:0000259" key="8">
    <source>
        <dbReference type="Pfam" id="PF02492"/>
    </source>
</evidence>
<evidence type="ECO:0000256" key="7">
    <source>
        <dbReference type="ARBA" id="ARBA00023134"/>
    </source>
</evidence>
<gene>
    <name evidence="9" type="ORF">S12H4_55739</name>
</gene>
<comment type="caution">
    <text evidence="9">The sequence shown here is derived from an EMBL/GenBank/DDBJ whole genome shotgun (WGS) entry which is preliminary data.</text>
</comment>
<evidence type="ECO:0000256" key="1">
    <source>
        <dbReference type="ARBA" id="ARBA00006211"/>
    </source>
</evidence>
<dbReference type="PIRSF" id="PIRSF005624">
    <property type="entry name" value="Ni-bind_GTPase"/>
    <property type="match status" value="1"/>
</dbReference>
<dbReference type="EMBL" id="BARW01035793">
    <property type="protein sequence ID" value="GAJ22881.1"/>
    <property type="molecule type" value="Genomic_DNA"/>
</dbReference>
<dbReference type="GO" id="GO:0003924">
    <property type="term" value="F:GTPase activity"/>
    <property type="evidence" value="ECO:0007669"/>
    <property type="project" value="InterPro"/>
</dbReference>
<reference evidence="9" key="1">
    <citation type="journal article" date="2014" name="Front. Microbiol.">
        <title>High frequency of phylogenetically diverse reductive dehalogenase-homologous genes in deep subseafloor sedimentary metagenomes.</title>
        <authorList>
            <person name="Kawai M."/>
            <person name="Futagami T."/>
            <person name="Toyoda A."/>
            <person name="Takaki Y."/>
            <person name="Nishi S."/>
            <person name="Hori S."/>
            <person name="Arai W."/>
            <person name="Tsubouchi T."/>
            <person name="Morono Y."/>
            <person name="Uchiyama I."/>
            <person name="Ito T."/>
            <person name="Fujiyama A."/>
            <person name="Inagaki F."/>
            <person name="Takami H."/>
        </authorList>
    </citation>
    <scope>NUCLEOTIDE SEQUENCE</scope>
    <source>
        <strain evidence="9">Expedition CK06-06</strain>
    </source>
</reference>
<feature type="non-terminal residue" evidence="9">
    <location>
        <position position="211"/>
    </location>
</feature>
<dbReference type="AlphaFoldDB" id="X1VWH3"/>
<evidence type="ECO:0000256" key="3">
    <source>
        <dbReference type="ARBA" id="ARBA00022723"/>
    </source>
</evidence>
<dbReference type="InterPro" id="IPR003495">
    <property type="entry name" value="CobW/HypB/UreG_nucleotide-bd"/>
</dbReference>
<dbReference type="InterPro" id="IPR004392">
    <property type="entry name" value="Hyd_mat_HypB"/>
</dbReference>
<dbReference type="PANTHER" id="PTHR30134:SF2">
    <property type="entry name" value="HYDROGENASE MATURATION FACTOR HYPB"/>
    <property type="match status" value="1"/>
</dbReference>
<evidence type="ECO:0000256" key="4">
    <source>
        <dbReference type="ARBA" id="ARBA00022741"/>
    </source>
</evidence>
<keyword evidence="4" id="KW-0547">Nucleotide-binding</keyword>
<accession>X1VWH3</accession>
<name>X1VWH3_9ZZZZ</name>
<dbReference type="Pfam" id="PF02492">
    <property type="entry name" value="cobW"/>
    <property type="match status" value="1"/>
</dbReference>
<protein>
    <recommendedName>
        <fullName evidence="8">CobW/HypB/UreG nucleotide-binding domain-containing protein</fullName>
    </recommendedName>
</protein>
<dbReference type="GO" id="GO:0008270">
    <property type="term" value="F:zinc ion binding"/>
    <property type="evidence" value="ECO:0007669"/>
    <property type="project" value="TreeGrafter"/>
</dbReference>
<evidence type="ECO:0000256" key="2">
    <source>
        <dbReference type="ARBA" id="ARBA00022596"/>
    </source>
</evidence>
<feature type="domain" description="CobW/HypB/UreG nucleotide-binding" evidence="8">
    <location>
        <begin position="37"/>
        <end position="196"/>
    </location>
</feature>
<organism evidence="9">
    <name type="scientific">marine sediment metagenome</name>
    <dbReference type="NCBI Taxonomy" id="412755"/>
    <lineage>
        <taxon>unclassified sequences</taxon>
        <taxon>metagenomes</taxon>
        <taxon>ecological metagenomes</taxon>
    </lineage>
</organism>
<comment type="similarity">
    <text evidence="1">Belongs to the SIMIBI class G3E GTPase family. HypB/HupM subfamily.</text>
</comment>
<sequence length="211" mass="22856">MYKVDVGKKILSANEEYALKNSRLLTERKKLCLNMISSPGSGKTTILTRTISELKDKIKIGVIEGDIQTDIDAEKIRATKAPVVQINTNGACHLSAAQISGALENLPVDDLDLIFIENVGNLVCPSAFELGEAGKIVVLSVAEGDDKPAKYPAIFVKSKVLLINKIDLLEAGVQVDFEIERVKADARKLNKGIEIFPISAKTGAGFTNWCD</sequence>
<keyword evidence="6" id="KW-0862">Zinc</keyword>
<dbReference type="GO" id="GO:0005525">
    <property type="term" value="F:GTP binding"/>
    <property type="evidence" value="ECO:0007669"/>
    <property type="project" value="UniProtKB-KW"/>
</dbReference>
<dbReference type="InterPro" id="IPR027417">
    <property type="entry name" value="P-loop_NTPase"/>
</dbReference>
<dbReference type="GO" id="GO:0051604">
    <property type="term" value="P:protein maturation"/>
    <property type="evidence" value="ECO:0007669"/>
    <property type="project" value="InterPro"/>
</dbReference>
<evidence type="ECO:0000256" key="5">
    <source>
        <dbReference type="ARBA" id="ARBA00022801"/>
    </source>
</evidence>
<dbReference type="GO" id="GO:0016151">
    <property type="term" value="F:nickel cation binding"/>
    <property type="evidence" value="ECO:0007669"/>
    <property type="project" value="InterPro"/>
</dbReference>
<evidence type="ECO:0000256" key="6">
    <source>
        <dbReference type="ARBA" id="ARBA00022833"/>
    </source>
</evidence>
<keyword evidence="3" id="KW-0479">Metal-binding</keyword>
<keyword evidence="5" id="KW-0378">Hydrolase</keyword>
<dbReference type="PANTHER" id="PTHR30134">
    <property type="entry name" value="HYDROGENASE PROTEIN ASSEMBLY PROTEIN, NICKEL CHAPERONE"/>
    <property type="match status" value="1"/>
</dbReference>